<sequence>MTKVQAGKEKPILRLEISKEQIMTKIQVRKKKPILSLDFDGVCHSYTSGWQGIDVIPDDPVEGLFEFLEEANEEFSIHIFSTRSTDEDGRNAMIDWFSDHAGDSGVIEFLSFPTEKPTAKVGLDDRVLLFEGDWPDVEDLVDFEPWTEK</sequence>
<organism evidence="1">
    <name type="scientific">marine sediment metagenome</name>
    <dbReference type="NCBI Taxonomy" id="412755"/>
    <lineage>
        <taxon>unclassified sequences</taxon>
        <taxon>metagenomes</taxon>
        <taxon>ecological metagenomes</taxon>
    </lineage>
</organism>
<dbReference type="AlphaFoldDB" id="A0A0F9AT86"/>
<evidence type="ECO:0000313" key="1">
    <source>
        <dbReference type="EMBL" id="KKK81664.1"/>
    </source>
</evidence>
<reference evidence="1" key="1">
    <citation type="journal article" date="2015" name="Nature">
        <title>Complex archaea that bridge the gap between prokaryotes and eukaryotes.</title>
        <authorList>
            <person name="Spang A."/>
            <person name="Saw J.H."/>
            <person name="Jorgensen S.L."/>
            <person name="Zaremba-Niedzwiedzka K."/>
            <person name="Martijn J."/>
            <person name="Lind A.E."/>
            <person name="van Eijk R."/>
            <person name="Schleper C."/>
            <person name="Guy L."/>
            <person name="Ettema T.J."/>
        </authorList>
    </citation>
    <scope>NUCLEOTIDE SEQUENCE</scope>
</reference>
<dbReference type="Gene3D" id="3.40.50.1000">
    <property type="entry name" value="HAD superfamily/HAD-like"/>
    <property type="match status" value="1"/>
</dbReference>
<name>A0A0F9AT86_9ZZZZ</name>
<comment type="caution">
    <text evidence="1">The sequence shown here is derived from an EMBL/GenBank/DDBJ whole genome shotgun (WGS) entry which is preliminary data.</text>
</comment>
<dbReference type="EMBL" id="LAZR01053026">
    <property type="protein sequence ID" value="KKK81664.1"/>
    <property type="molecule type" value="Genomic_DNA"/>
</dbReference>
<protein>
    <recommendedName>
        <fullName evidence="2">FCP1 homology domain-containing protein</fullName>
    </recommendedName>
</protein>
<dbReference type="InterPro" id="IPR023214">
    <property type="entry name" value="HAD_sf"/>
</dbReference>
<accession>A0A0F9AT86</accession>
<evidence type="ECO:0008006" key="2">
    <source>
        <dbReference type="Google" id="ProtNLM"/>
    </source>
</evidence>
<proteinExistence type="predicted"/>
<gene>
    <name evidence="1" type="ORF">LCGC14_2811200</name>
</gene>